<evidence type="ECO:0000313" key="2">
    <source>
        <dbReference type="EMBL" id="PWK51879.1"/>
    </source>
</evidence>
<dbReference type="Proteomes" id="UP000245790">
    <property type="component" value="Unassembled WGS sequence"/>
</dbReference>
<dbReference type="RefSeq" id="WP_170115191.1">
    <property type="nucleotide sequence ID" value="NZ_QGGU01000005.1"/>
</dbReference>
<proteinExistence type="predicted"/>
<gene>
    <name evidence="2" type="ORF">C8D97_105195</name>
</gene>
<organism evidence="2 3">
    <name type="scientific">Pleionea mediterranea</name>
    <dbReference type="NCBI Taxonomy" id="523701"/>
    <lineage>
        <taxon>Bacteria</taxon>
        <taxon>Pseudomonadati</taxon>
        <taxon>Pseudomonadota</taxon>
        <taxon>Gammaproteobacteria</taxon>
        <taxon>Oceanospirillales</taxon>
        <taxon>Pleioneaceae</taxon>
        <taxon>Pleionea</taxon>
    </lineage>
</organism>
<evidence type="ECO:0000256" key="1">
    <source>
        <dbReference type="SAM" id="MobiDB-lite"/>
    </source>
</evidence>
<accession>A0A316FTH8</accession>
<name>A0A316FTH8_9GAMM</name>
<feature type="compositionally biased region" description="Acidic residues" evidence="1">
    <location>
        <begin position="27"/>
        <end position="46"/>
    </location>
</feature>
<evidence type="ECO:0000313" key="3">
    <source>
        <dbReference type="Proteomes" id="UP000245790"/>
    </source>
</evidence>
<feature type="region of interest" description="Disordered" evidence="1">
    <location>
        <begin position="20"/>
        <end position="46"/>
    </location>
</feature>
<dbReference type="AlphaFoldDB" id="A0A316FTH8"/>
<comment type="caution">
    <text evidence="2">The sequence shown here is derived from an EMBL/GenBank/DDBJ whole genome shotgun (WGS) entry which is preliminary data.</text>
</comment>
<protein>
    <submittedName>
        <fullName evidence="2">Uncharacterized protein</fullName>
    </submittedName>
</protein>
<dbReference type="EMBL" id="QGGU01000005">
    <property type="protein sequence ID" value="PWK51879.1"/>
    <property type="molecule type" value="Genomic_DNA"/>
</dbReference>
<reference evidence="2 3" key="1">
    <citation type="submission" date="2018-05" db="EMBL/GenBank/DDBJ databases">
        <title>Genomic Encyclopedia of Type Strains, Phase IV (KMG-IV): sequencing the most valuable type-strain genomes for metagenomic binning, comparative biology and taxonomic classification.</title>
        <authorList>
            <person name="Goeker M."/>
        </authorList>
    </citation>
    <scope>NUCLEOTIDE SEQUENCE [LARGE SCALE GENOMIC DNA]</scope>
    <source>
        <strain evidence="2 3">DSM 25350</strain>
    </source>
</reference>
<sequence length="46" mass="5124">MSTCTSCDGDGCTDCEGTGDDRGVDIYAEDEDFYEDDYYDDDTDDD</sequence>
<keyword evidence="3" id="KW-1185">Reference proteome</keyword>